<dbReference type="EMBL" id="JAGFNK010000028">
    <property type="protein sequence ID" value="KAI9511053.1"/>
    <property type="molecule type" value="Genomic_DNA"/>
</dbReference>
<comment type="caution">
    <text evidence="1">The sequence shown here is derived from an EMBL/GenBank/DDBJ whole genome shotgun (WGS) entry which is preliminary data.</text>
</comment>
<sequence>MQCTYEPRTSESAFNNSMQLYGGGTTSPVVPPAYLLSPQMSRSSSGGSFSQSPSSLSRSSSTRPTERSTWLYDRPGTWRPRFQMPRSGVSSLMPSFTRGKGFPPADTTSRTLDERLRFSALREPPLVWDMREDFSRVLFRELKRPVTTYDLTRFTTEPPTPFMRLFHARLPWYIEISTTNGLGVTFYDLLTQMQSLLYSRIKNSDFYNNEITQDEREKISRAWKERCQYNQGEMSQGIKKVDYLMRDCIFVGLVRDRDGLWEIKTRKV</sequence>
<dbReference type="Proteomes" id="UP001207468">
    <property type="component" value="Unassembled WGS sequence"/>
</dbReference>
<organism evidence="1 2">
    <name type="scientific">Russula earlei</name>
    <dbReference type="NCBI Taxonomy" id="71964"/>
    <lineage>
        <taxon>Eukaryota</taxon>
        <taxon>Fungi</taxon>
        <taxon>Dikarya</taxon>
        <taxon>Basidiomycota</taxon>
        <taxon>Agaricomycotina</taxon>
        <taxon>Agaricomycetes</taxon>
        <taxon>Russulales</taxon>
        <taxon>Russulaceae</taxon>
        <taxon>Russula</taxon>
    </lineage>
</organism>
<reference evidence="1" key="1">
    <citation type="submission" date="2021-03" db="EMBL/GenBank/DDBJ databases">
        <title>Evolutionary priming and transition to the ectomycorrhizal habit in an iconic lineage of mushroom-forming fungi: is preadaptation a requirement?</title>
        <authorList>
            <consortium name="DOE Joint Genome Institute"/>
            <person name="Looney B.P."/>
            <person name="Miyauchi S."/>
            <person name="Morin E."/>
            <person name="Drula E."/>
            <person name="Courty P.E."/>
            <person name="Chicoki N."/>
            <person name="Fauchery L."/>
            <person name="Kohler A."/>
            <person name="Kuo A."/>
            <person name="LaButti K."/>
            <person name="Pangilinan J."/>
            <person name="Lipzen A."/>
            <person name="Riley R."/>
            <person name="Andreopoulos W."/>
            <person name="He G."/>
            <person name="Johnson J."/>
            <person name="Barry K.W."/>
            <person name="Grigoriev I.V."/>
            <person name="Nagy L."/>
            <person name="Hibbett D."/>
            <person name="Henrissat B."/>
            <person name="Matheny P.B."/>
            <person name="Labbe J."/>
            <person name="Martin A.F."/>
        </authorList>
    </citation>
    <scope>NUCLEOTIDE SEQUENCE</scope>
    <source>
        <strain evidence="1">BPL698</strain>
    </source>
</reference>
<gene>
    <name evidence="1" type="ORF">F5148DRAFT_975823</name>
</gene>
<protein>
    <submittedName>
        <fullName evidence="1">Uncharacterized protein</fullName>
    </submittedName>
</protein>
<evidence type="ECO:0000313" key="2">
    <source>
        <dbReference type="Proteomes" id="UP001207468"/>
    </source>
</evidence>
<name>A0ACC0UH55_9AGAM</name>
<proteinExistence type="predicted"/>
<keyword evidence="2" id="KW-1185">Reference proteome</keyword>
<evidence type="ECO:0000313" key="1">
    <source>
        <dbReference type="EMBL" id="KAI9511053.1"/>
    </source>
</evidence>
<accession>A0ACC0UH55</accession>